<sequence>MLSLPACKTISQVQFQALEAPQVVLPSDVSRIAFVDRNQYFPSDSVMHYYSVTSVSIKDTIDHTQNMSLNCYQGFVENLSEFWSQDSIPFIRLPKKIMPDTTRHFAPLSWETVDSICIASQSDVLVVLEDIKAFNKHDIVEGDAYWAFTEVNYYGRWRIYDPLYKKFYDERLLVDSLFMETSDASFNKLVSEKLPSREQMLNDASYELGRTYVDLISPRWVDVSRDYFVSGDKRLSAALYFMNKNEFDSAINIWKSLISENDLKLAGRAAYNLAVVHEMRGDLKNAMGWIRKSIYFYQKMKNRSGEYKEIEAYALVLNSRWDNGKKIKRFFGEGE</sequence>
<dbReference type="InterPro" id="IPR045921">
    <property type="entry name" value="DUF6340"/>
</dbReference>
<organism evidence="1 2">
    <name type="scientific">Ancylomarina euxinus</name>
    <dbReference type="NCBI Taxonomy" id="2283627"/>
    <lineage>
        <taxon>Bacteria</taxon>
        <taxon>Pseudomonadati</taxon>
        <taxon>Bacteroidota</taxon>
        <taxon>Bacteroidia</taxon>
        <taxon>Marinilabiliales</taxon>
        <taxon>Marinifilaceae</taxon>
        <taxon>Ancylomarina</taxon>
    </lineage>
</organism>
<keyword evidence="2" id="KW-1185">Reference proteome</keyword>
<dbReference type="Pfam" id="PF19867">
    <property type="entry name" value="DUF6340"/>
    <property type="match status" value="1"/>
</dbReference>
<reference evidence="1 2" key="1">
    <citation type="submission" date="2018-07" db="EMBL/GenBank/DDBJ databases">
        <title>Draft genome sequence of Ancylomarina sp. M1P.</title>
        <authorList>
            <person name="Yadav S."/>
            <person name="Villanueva L."/>
            <person name="Damste J.S.S."/>
        </authorList>
    </citation>
    <scope>NUCLEOTIDE SEQUENCE [LARGE SCALE GENOMIC DNA]</scope>
    <source>
        <strain evidence="1 2">M1P</strain>
    </source>
</reference>
<protein>
    <submittedName>
        <fullName evidence="1">Tetratricopeptide repeat protein</fullName>
    </submittedName>
</protein>
<name>A0A425Y1W8_9BACT</name>
<dbReference type="Proteomes" id="UP000285794">
    <property type="component" value="Unassembled WGS sequence"/>
</dbReference>
<accession>A0A425Y1W8</accession>
<proteinExistence type="predicted"/>
<dbReference type="EMBL" id="QQWG01000007">
    <property type="protein sequence ID" value="RRG21816.1"/>
    <property type="molecule type" value="Genomic_DNA"/>
</dbReference>
<dbReference type="AlphaFoldDB" id="A0A425Y1W8"/>
<evidence type="ECO:0000313" key="1">
    <source>
        <dbReference type="EMBL" id="RRG21816.1"/>
    </source>
</evidence>
<evidence type="ECO:0000313" key="2">
    <source>
        <dbReference type="Proteomes" id="UP000285794"/>
    </source>
</evidence>
<comment type="caution">
    <text evidence="1">The sequence shown here is derived from an EMBL/GenBank/DDBJ whole genome shotgun (WGS) entry which is preliminary data.</text>
</comment>
<gene>
    <name evidence="1" type="ORF">DWB61_08655</name>
</gene>